<dbReference type="SMART" id="SM00360">
    <property type="entry name" value="RRM"/>
    <property type="match status" value="2"/>
</dbReference>
<dbReference type="OrthoDB" id="439808at2759"/>
<dbReference type="Gene3D" id="3.30.70.330">
    <property type="match status" value="2"/>
</dbReference>
<dbReference type="Proteomes" id="UP000246078">
    <property type="component" value="Unassembled WGS sequence"/>
</dbReference>
<accession>A0A2V2VP39</accession>
<evidence type="ECO:0000256" key="4">
    <source>
        <dbReference type="SAM" id="MobiDB-lite"/>
    </source>
</evidence>
<organism evidence="9 10">
    <name type="scientific">Trypanosoma cruzi</name>
    <dbReference type="NCBI Taxonomy" id="5693"/>
    <lineage>
        <taxon>Eukaryota</taxon>
        <taxon>Discoba</taxon>
        <taxon>Euglenozoa</taxon>
        <taxon>Kinetoplastea</taxon>
        <taxon>Metakinetoplastina</taxon>
        <taxon>Trypanosomatida</taxon>
        <taxon>Trypanosomatidae</taxon>
        <taxon>Trypanosoma</taxon>
        <taxon>Schizotrypanum</taxon>
    </lineage>
</organism>
<dbReference type="VEuPathDB" id="TriTrypDB:TcCLB.507873.30"/>
<dbReference type="EMBL" id="JABDHM010000674">
    <property type="protein sequence ID" value="KAF5213931.1"/>
    <property type="molecule type" value="Genomic_DNA"/>
</dbReference>
<evidence type="ECO:0000313" key="11">
    <source>
        <dbReference type="Proteomes" id="UP000583944"/>
    </source>
</evidence>
<evidence type="ECO:0000313" key="7">
    <source>
        <dbReference type="EMBL" id="KAF5214538.1"/>
    </source>
</evidence>
<feature type="region of interest" description="Disordered" evidence="4">
    <location>
        <begin position="1"/>
        <end position="25"/>
    </location>
</feature>
<dbReference type="EMBL" id="JABDHM010000480">
    <property type="protein sequence ID" value="KAF5214538.1"/>
    <property type="molecule type" value="Genomic_DNA"/>
</dbReference>
<evidence type="ECO:0000259" key="5">
    <source>
        <dbReference type="PROSITE" id="PS50102"/>
    </source>
</evidence>
<dbReference type="VEuPathDB" id="TriTrypDB:C4B63_7g426"/>
<reference evidence="6" key="3">
    <citation type="submission" date="2020-04" db="EMBL/GenBank/DDBJ databases">
        <authorList>
            <person name="Diaz Viraque F."/>
        </authorList>
    </citation>
    <scope>NUCLEOTIDE SEQUENCE</scope>
    <source>
        <strain evidence="6">Berenice</strain>
    </source>
</reference>
<dbReference type="PROSITE" id="PS50102">
    <property type="entry name" value="RRM"/>
    <property type="match status" value="2"/>
</dbReference>
<evidence type="ECO:0000256" key="2">
    <source>
        <dbReference type="ARBA" id="ARBA00022884"/>
    </source>
</evidence>
<dbReference type="VEuPathDB" id="TriTrypDB:C3747_246g20"/>
<dbReference type="GO" id="GO:0003723">
    <property type="term" value="F:RNA binding"/>
    <property type="evidence" value="ECO:0007669"/>
    <property type="project" value="UniProtKB-UniRule"/>
</dbReference>
<gene>
    <name evidence="9" type="ORF">C3747_246g20</name>
    <name evidence="8" type="ORF">ECC02_012008</name>
    <name evidence="7" type="ORF">ECC02_012854</name>
    <name evidence="6" type="ORF">ECC02_013517</name>
</gene>
<keyword evidence="2 3" id="KW-0694">RNA-binding</keyword>
<feature type="domain" description="RRM" evidence="5">
    <location>
        <begin position="153"/>
        <end position="232"/>
    </location>
</feature>
<reference evidence="6 11" key="2">
    <citation type="journal article" date="2019" name="Genome Biol. Evol.">
        <title>Nanopore Sequencing Significantly Improves Genome Assembly of the Protozoan Parasite Trypanosoma cruzi.</title>
        <authorList>
            <person name="Diaz-Viraque F."/>
            <person name="Pita S."/>
            <person name="Greif G."/>
            <person name="de Souza R.C.M."/>
            <person name="Iraola G."/>
            <person name="Robello C."/>
        </authorList>
    </citation>
    <scope>NUCLEOTIDE SEQUENCE [LARGE SCALE GENOMIC DNA]</scope>
    <source>
        <strain evidence="6 11">Berenice</strain>
    </source>
</reference>
<dbReference type="EMBL" id="JABDHM010000337">
    <property type="protein sequence ID" value="KAF5215319.1"/>
    <property type="molecule type" value="Genomic_DNA"/>
</dbReference>
<dbReference type="EMBL" id="PRFC01000246">
    <property type="protein sequence ID" value="PWU97192.1"/>
    <property type="molecule type" value="Genomic_DNA"/>
</dbReference>
<evidence type="ECO:0000313" key="6">
    <source>
        <dbReference type="EMBL" id="KAF5213931.1"/>
    </source>
</evidence>
<dbReference type="VEuPathDB" id="TriTrypDB:Tc_MARK_2442"/>
<dbReference type="Proteomes" id="UP000583944">
    <property type="component" value="Unassembled WGS sequence"/>
</dbReference>
<dbReference type="VEuPathDB" id="TriTrypDB:TCDM_02429"/>
<dbReference type="VEuPathDB" id="TriTrypDB:TcBrA4_0125900"/>
<dbReference type="VEuPathDB" id="TriTrypDB:ECC02_013517"/>
<protein>
    <submittedName>
        <fullName evidence="9">Double RNA binding domain protein 7</fullName>
    </submittedName>
</protein>
<name>A0A2V2VP39_TRYCR</name>
<evidence type="ECO:0000313" key="8">
    <source>
        <dbReference type="EMBL" id="KAF5215319.1"/>
    </source>
</evidence>
<feature type="domain" description="RRM" evidence="5">
    <location>
        <begin position="68"/>
        <end position="143"/>
    </location>
</feature>
<evidence type="ECO:0000313" key="9">
    <source>
        <dbReference type="EMBL" id="PWU97192.1"/>
    </source>
</evidence>
<dbReference type="VEuPathDB" id="TriTrypDB:TcCLB.510689.60"/>
<dbReference type="VEuPathDB" id="TriTrypDB:TcCL_NonESM04095"/>
<dbReference type="VEuPathDB" id="TriTrypDB:TcG_01298"/>
<dbReference type="VEuPathDB" id="TriTrypDB:ECC02_012008"/>
<keyword evidence="1" id="KW-0677">Repeat</keyword>
<evidence type="ECO:0000256" key="3">
    <source>
        <dbReference type="PROSITE-ProRule" id="PRU00176"/>
    </source>
</evidence>
<dbReference type="Pfam" id="PF00076">
    <property type="entry name" value="RRM_1"/>
    <property type="match status" value="2"/>
</dbReference>
<dbReference type="FunFam" id="3.30.70.330:FF:000778">
    <property type="entry name" value="RNA-binding protein-like protein"/>
    <property type="match status" value="1"/>
</dbReference>
<sequence length="403" mass="44932">MKGGKQKFDRAIHKTEGMDGALPNEVLEPLEEVYKPSLRVDVTAEPPEENENSTGTTPVTSVTPHVSTNIFVAGLPPSWDENDLRKKFQEFGEIISTRLVRQRHFAFVMFRRPESAHAAINATHLTHPTPNSSMFLHVSIAMHDEGVDEIPNDRIFIRGLPQWANKDHLRHCFSRFGSIVDSAVLMNPLGQCKGSGFVQFSSIDEATEAIKARKTIRIENWDAELEIKYSETAEVRQQRQERNKNRQRHSPKYGQHQLQYQLFNSSASVVSPIPAFPVLGMSAPFPFFYPRPALSPAASPHIIYSPMVPSPVVPVYPSPPVVFKSKLDLFPSSGDLLFTGVSLTESTLLSLLQCYGKVESKDIFDDAGAAVRMVDRGLHAIIVQQLNGTIFPDGKVMSVVLYP</sequence>
<evidence type="ECO:0000313" key="10">
    <source>
        <dbReference type="Proteomes" id="UP000246078"/>
    </source>
</evidence>
<proteinExistence type="predicted"/>
<feature type="compositionally biased region" description="Basic and acidic residues" evidence="4">
    <location>
        <begin position="1"/>
        <end position="17"/>
    </location>
</feature>
<reference evidence="9 10" key="1">
    <citation type="journal article" date="2018" name="Microb. Genom.">
        <title>Expanding an expanded genome: long-read sequencing of Trypanosoma cruzi.</title>
        <authorList>
            <person name="Berna L."/>
            <person name="Rodriguez M."/>
            <person name="Chiribao M.L."/>
            <person name="Parodi-Talice A."/>
            <person name="Pita S."/>
            <person name="Rijo G."/>
            <person name="Alvarez-Valin F."/>
            <person name="Robello C."/>
        </authorList>
    </citation>
    <scope>NUCLEOTIDE SEQUENCE [LARGE SCALE GENOMIC DNA]</scope>
    <source>
        <strain evidence="9 10">TCC</strain>
    </source>
</reference>
<dbReference type="InterPro" id="IPR012677">
    <property type="entry name" value="Nucleotide-bd_a/b_plait_sf"/>
</dbReference>
<dbReference type="InterPro" id="IPR000504">
    <property type="entry name" value="RRM_dom"/>
</dbReference>
<dbReference type="SUPFAM" id="SSF54928">
    <property type="entry name" value="RNA-binding domain, RBD"/>
    <property type="match status" value="1"/>
</dbReference>
<dbReference type="InterPro" id="IPR035979">
    <property type="entry name" value="RBD_domain_sf"/>
</dbReference>
<dbReference type="VEuPathDB" id="TriTrypDB:TCSYLVIO_003683"/>
<dbReference type="VEuPathDB" id="TriTrypDB:BCY84_20484"/>
<dbReference type="PANTHER" id="PTHR24012">
    <property type="entry name" value="RNA BINDING PROTEIN"/>
    <property type="match status" value="1"/>
</dbReference>
<dbReference type="VEuPathDB" id="TriTrypDB:ECC02_012854"/>
<comment type="caution">
    <text evidence="9">The sequence shown here is derived from an EMBL/GenBank/DDBJ whole genome shotgun (WGS) entry which is preliminary data.</text>
</comment>
<dbReference type="CDD" id="cd00590">
    <property type="entry name" value="RRM_SF"/>
    <property type="match status" value="2"/>
</dbReference>
<dbReference type="AlphaFoldDB" id="A0A2V2VP39"/>
<evidence type="ECO:0000256" key="1">
    <source>
        <dbReference type="ARBA" id="ARBA00022737"/>
    </source>
</evidence>
<dbReference type="OMA" id="FVMFRKA"/>